<dbReference type="InterPro" id="IPR001464">
    <property type="entry name" value="Annexin"/>
</dbReference>
<accession>C1LKN6</accession>
<reference evidence="5" key="2">
    <citation type="submission" date="2009-03" db="EMBL/GenBank/DDBJ databases">
        <authorList>
            <person name="Gang L."/>
        </authorList>
    </citation>
    <scope>NUCLEOTIDE SEQUENCE</scope>
    <source>
        <strain evidence="5">Anhui</strain>
    </source>
</reference>
<keyword evidence="2 4" id="KW-0677">Repeat</keyword>
<dbReference type="InterPro" id="IPR018502">
    <property type="entry name" value="Annexin_repeat"/>
</dbReference>
<dbReference type="PANTHER" id="PTHR10502">
    <property type="entry name" value="ANNEXIN"/>
    <property type="match status" value="1"/>
</dbReference>
<keyword evidence="4" id="KW-0106">Calcium</keyword>
<comment type="similarity">
    <text evidence="1 4">Belongs to the annexin family.</text>
</comment>
<dbReference type="PROSITE" id="PS51897">
    <property type="entry name" value="ANNEXIN_2"/>
    <property type="match status" value="3"/>
</dbReference>
<dbReference type="PRINTS" id="PR00196">
    <property type="entry name" value="ANNEXIN"/>
</dbReference>
<dbReference type="PANTHER" id="PTHR10502:SF175">
    <property type="entry name" value="ANNEXIN A13"/>
    <property type="match status" value="1"/>
</dbReference>
<dbReference type="GO" id="GO:0005544">
    <property type="term" value="F:calcium-dependent phospholipid binding"/>
    <property type="evidence" value="ECO:0007669"/>
    <property type="project" value="UniProtKB-KW"/>
</dbReference>
<keyword evidence="3 4" id="KW-0041">Annexin</keyword>
<dbReference type="Gene3D" id="1.10.220.10">
    <property type="entry name" value="Annexin"/>
    <property type="match status" value="4"/>
</dbReference>
<dbReference type="PROSITE" id="PS00223">
    <property type="entry name" value="ANNEXIN_1"/>
    <property type="match status" value="1"/>
</dbReference>
<dbReference type="InterPro" id="IPR018252">
    <property type="entry name" value="Annexin_repeat_CS"/>
</dbReference>
<dbReference type="SMART" id="SM00335">
    <property type="entry name" value="ANX"/>
    <property type="match status" value="3"/>
</dbReference>
<evidence type="ECO:0000256" key="1">
    <source>
        <dbReference type="ARBA" id="ARBA00007831"/>
    </source>
</evidence>
<dbReference type="GO" id="GO:0005509">
    <property type="term" value="F:calcium ion binding"/>
    <property type="evidence" value="ECO:0007669"/>
    <property type="project" value="InterPro"/>
</dbReference>
<evidence type="ECO:0000256" key="3">
    <source>
        <dbReference type="ARBA" id="ARBA00023216"/>
    </source>
</evidence>
<dbReference type="EMBL" id="FN319536">
    <property type="protein sequence ID" value="CAX75264.1"/>
    <property type="molecule type" value="mRNA"/>
</dbReference>
<proteinExistence type="evidence at transcript level"/>
<dbReference type="GO" id="GO:0005886">
    <property type="term" value="C:plasma membrane"/>
    <property type="evidence" value="ECO:0007669"/>
    <property type="project" value="TreeGrafter"/>
</dbReference>
<comment type="domain">
    <text evidence="4">A pair of annexin repeats may form one binding site for calcium and phospholipid.</text>
</comment>
<dbReference type="GO" id="GO:0001786">
    <property type="term" value="F:phosphatidylserine binding"/>
    <property type="evidence" value="ECO:0007669"/>
    <property type="project" value="TreeGrafter"/>
</dbReference>
<organism evidence="5">
    <name type="scientific">Schistosoma japonicum</name>
    <name type="common">Blood fluke</name>
    <dbReference type="NCBI Taxonomy" id="6182"/>
    <lineage>
        <taxon>Eukaryota</taxon>
        <taxon>Metazoa</taxon>
        <taxon>Spiralia</taxon>
        <taxon>Lophotrochozoa</taxon>
        <taxon>Platyhelminthes</taxon>
        <taxon>Trematoda</taxon>
        <taxon>Digenea</taxon>
        <taxon>Strigeidida</taxon>
        <taxon>Schistosomatoidea</taxon>
        <taxon>Schistosomatidae</taxon>
        <taxon>Schistosoma</taxon>
    </lineage>
</organism>
<protein>
    <recommendedName>
        <fullName evidence="4">Annexin</fullName>
    </recommendedName>
</protein>
<sequence length="346" mass="39876">METNKQVKPRSTLKYPLVINPERDAEKIYKAVKLITPDQDVINEILGHRSFQQRLAIQQEYKRLYNKEIAEHIGTVLVGSYDSLVKTLFRKPFEILANDLYKGMKTIGSNYQIMTDIICCCNNAEIYLLKKAYNDVLMKEDPKNYRQRSLQTDVLQESKGAFRLLMEQLLKGERCGDDIDGCTVSTPTSYGYVNRKLVDDDVRELYAAGMGQEGKGDPSIYISILTKRSKYHIREVYEAYHKKYGHLLTESISRKFSNPLRNALNTLLMALIDLRLLLTCQLYCSMEGLGSNDDSIIRIICLRCEIDLQDIKELYEKCFYQPLAKTLQSETRGGFKNLLLILLNCE</sequence>
<keyword evidence="4" id="KW-0111">Calcium/phospholipid-binding</keyword>
<evidence type="ECO:0000256" key="2">
    <source>
        <dbReference type="ARBA" id="ARBA00022737"/>
    </source>
</evidence>
<dbReference type="AlphaFoldDB" id="C1LKN6"/>
<dbReference type="SUPFAM" id="SSF47874">
    <property type="entry name" value="Annexin"/>
    <property type="match status" value="1"/>
</dbReference>
<evidence type="ECO:0000313" key="5">
    <source>
        <dbReference type="EMBL" id="CAX75264.1"/>
    </source>
</evidence>
<reference evidence="5" key="1">
    <citation type="journal article" date="2009" name="Nature">
        <title>The Schistosoma japonicum genome reveals features of host-parasite interplay.</title>
        <authorList>
            <person name="Liu F."/>
            <person name="Zhou Y."/>
            <person name="Wang Z.Q."/>
            <person name="Lu G."/>
            <person name="Zheng H."/>
            <person name="Brindley P.J."/>
            <person name="McManus D.P."/>
            <person name="Blair D."/>
            <person name="Zhang Q.H."/>
            <person name="Zhong Y."/>
            <person name="Wang S."/>
            <person name="Han Z.G."/>
            <person name="Chen Z."/>
        </authorList>
    </citation>
    <scope>NUCLEOTIDE SEQUENCE</scope>
    <source>
        <strain evidence="5">Anhui</strain>
    </source>
</reference>
<name>C1LKN6_SCHJA</name>
<evidence type="ECO:0000256" key="4">
    <source>
        <dbReference type="RuleBase" id="RU003540"/>
    </source>
</evidence>
<dbReference type="GO" id="GO:0012506">
    <property type="term" value="C:vesicle membrane"/>
    <property type="evidence" value="ECO:0007669"/>
    <property type="project" value="TreeGrafter"/>
</dbReference>
<dbReference type="GO" id="GO:0005737">
    <property type="term" value="C:cytoplasm"/>
    <property type="evidence" value="ECO:0007669"/>
    <property type="project" value="TreeGrafter"/>
</dbReference>
<dbReference type="GO" id="GO:0005634">
    <property type="term" value="C:nucleus"/>
    <property type="evidence" value="ECO:0007669"/>
    <property type="project" value="TreeGrafter"/>
</dbReference>
<dbReference type="Pfam" id="PF00191">
    <property type="entry name" value="Annexin"/>
    <property type="match status" value="3"/>
</dbReference>
<dbReference type="InterPro" id="IPR037104">
    <property type="entry name" value="Annexin_sf"/>
</dbReference>